<dbReference type="InterPro" id="IPR004046">
    <property type="entry name" value="GST_C"/>
</dbReference>
<evidence type="ECO:0000313" key="2">
    <source>
        <dbReference type="EMBL" id="GHD32150.1"/>
    </source>
</evidence>
<dbReference type="InterPro" id="IPR036249">
    <property type="entry name" value="Thioredoxin-like_sf"/>
</dbReference>
<dbReference type="SUPFAM" id="SSF47616">
    <property type="entry name" value="GST C-terminal domain-like"/>
    <property type="match status" value="1"/>
</dbReference>
<feature type="domain" description="GST C-terminal" evidence="1">
    <location>
        <begin position="69"/>
        <end position="248"/>
    </location>
</feature>
<evidence type="ECO:0000259" key="1">
    <source>
        <dbReference type="PROSITE" id="PS50405"/>
    </source>
</evidence>
<dbReference type="InterPro" id="IPR010987">
    <property type="entry name" value="Glutathione-S-Trfase_C-like"/>
</dbReference>
<protein>
    <submittedName>
        <fullName evidence="2">Glutathione S-transferase</fullName>
    </submittedName>
</protein>
<gene>
    <name evidence="2" type="ORF">GCM10007053_15960</name>
</gene>
<dbReference type="Gene3D" id="1.20.1050.10">
    <property type="match status" value="2"/>
</dbReference>
<sequence>MENYFRVRGVPYTQETMYFPESVKQNIANLGVAQMPTVQLGDGRWMTDTTAMIQWFETQIPEHRIIPDDPAQRFLCLLLEDYADEWLWRPAMHYRWYYPKGAYLLSRHLVDELVRNLPAPKALLRWNLRRRQRGGYTAGDGVGPEAVAGTEAIYGRTLEQLEHIFSQRDFLLGSKPSLADIGFSGPFFRHFAFDPIPLEILRQQAPATLAWVARLWAYAPSKGGEWVEGIPNDIGPILDEIGRAYLPYLNANVDAVAAGKKTFDATIDNVPYRGARYSRYRVWCLAQLRAELEAMAAPARPQVEELLNRHGCLDPLYARSELPLLPDQEAGLPFNGSTKMVGVNE</sequence>
<proteinExistence type="predicted"/>
<evidence type="ECO:0000313" key="3">
    <source>
        <dbReference type="Proteomes" id="UP000644693"/>
    </source>
</evidence>
<dbReference type="EMBL" id="BMYM01000001">
    <property type="protein sequence ID" value="GHD32150.1"/>
    <property type="molecule type" value="Genomic_DNA"/>
</dbReference>
<reference evidence="2" key="1">
    <citation type="journal article" date="2014" name="Int. J. Syst. Evol. Microbiol.">
        <title>Complete genome sequence of Corynebacterium casei LMG S-19264T (=DSM 44701T), isolated from a smear-ripened cheese.</title>
        <authorList>
            <consortium name="US DOE Joint Genome Institute (JGI-PGF)"/>
            <person name="Walter F."/>
            <person name="Albersmeier A."/>
            <person name="Kalinowski J."/>
            <person name="Ruckert C."/>
        </authorList>
    </citation>
    <scope>NUCLEOTIDE SEQUENCE</scope>
    <source>
        <strain evidence="2">KCTC 23430</strain>
    </source>
</reference>
<dbReference type="CDD" id="cd00299">
    <property type="entry name" value="GST_C_family"/>
    <property type="match status" value="1"/>
</dbReference>
<reference evidence="2" key="2">
    <citation type="submission" date="2020-09" db="EMBL/GenBank/DDBJ databases">
        <authorList>
            <person name="Sun Q."/>
            <person name="Kim S."/>
        </authorList>
    </citation>
    <scope>NUCLEOTIDE SEQUENCE</scope>
    <source>
        <strain evidence="2">KCTC 23430</strain>
    </source>
</reference>
<dbReference type="InterPro" id="IPR036282">
    <property type="entry name" value="Glutathione-S-Trfase_C_sf"/>
</dbReference>
<dbReference type="Gene3D" id="3.40.30.10">
    <property type="entry name" value="Glutaredoxin"/>
    <property type="match status" value="1"/>
</dbReference>
<dbReference type="Pfam" id="PF00043">
    <property type="entry name" value="GST_C"/>
    <property type="match status" value="1"/>
</dbReference>
<dbReference type="AlphaFoldDB" id="A0A918XHE4"/>
<dbReference type="SUPFAM" id="SSF52833">
    <property type="entry name" value="Thioredoxin-like"/>
    <property type="match status" value="1"/>
</dbReference>
<keyword evidence="3" id="KW-1185">Reference proteome</keyword>
<accession>A0A918XHE4</accession>
<dbReference type="PROSITE" id="PS50405">
    <property type="entry name" value="GST_CTER"/>
    <property type="match status" value="1"/>
</dbReference>
<name>A0A918XHE4_9GAMM</name>
<dbReference type="Proteomes" id="UP000644693">
    <property type="component" value="Unassembled WGS sequence"/>
</dbReference>
<organism evidence="2 3">
    <name type="scientific">Parahalioglobus pacificus</name>
    <dbReference type="NCBI Taxonomy" id="930806"/>
    <lineage>
        <taxon>Bacteria</taxon>
        <taxon>Pseudomonadati</taxon>
        <taxon>Pseudomonadota</taxon>
        <taxon>Gammaproteobacteria</taxon>
        <taxon>Cellvibrionales</taxon>
        <taxon>Halieaceae</taxon>
        <taxon>Parahalioglobus</taxon>
    </lineage>
</organism>
<comment type="caution">
    <text evidence="2">The sequence shown here is derived from an EMBL/GenBank/DDBJ whole genome shotgun (WGS) entry which is preliminary data.</text>
</comment>